<dbReference type="Pfam" id="PF22785">
    <property type="entry name" value="Tc-R-P"/>
    <property type="match status" value="1"/>
</dbReference>
<evidence type="ECO:0000259" key="2">
    <source>
        <dbReference type="PROSITE" id="PS50056"/>
    </source>
</evidence>
<evidence type="ECO:0000313" key="4">
    <source>
        <dbReference type="Proteomes" id="UP000588068"/>
    </source>
</evidence>
<organism evidence="3 4">
    <name type="scientific">Povalibacter uvarum</name>
    <dbReference type="NCBI Taxonomy" id="732238"/>
    <lineage>
        <taxon>Bacteria</taxon>
        <taxon>Pseudomonadati</taxon>
        <taxon>Pseudomonadota</taxon>
        <taxon>Gammaproteobacteria</taxon>
        <taxon>Steroidobacterales</taxon>
        <taxon>Steroidobacteraceae</taxon>
        <taxon>Povalibacter</taxon>
    </lineage>
</organism>
<dbReference type="InterPro" id="IPR016130">
    <property type="entry name" value="Tyr_Pase_AS"/>
</dbReference>
<dbReference type="EMBL" id="JACHHZ010000004">
    <property type="protein sequence ID" value="MBB6094815.1"/>
    <property type="molecule type" value="Genomic_DNA"/>
</dbReference>
<dbReference type="InterPro" id="IPR000242">
    <property type="entry name" value="PTP_cat"/>
</dbReference>
<dbReference type="Gene3D" id="1.10.4080.10">
    <property type="entry name" value="ADP-ribosylation/Crystallin J1"/>
    <property type="match status" value="1"/>
</dbReference>
<evidence type="ECO:0000259" key="1">
    <source>
        <dbReference type="PROSITE" id="PS50055"/>
    </source>
</evidence>
<dbReference type="InterPro" id="IPR005502">
    <property type="entry name" value="Ribosyl_crysJ1"/>
</dbReference>
<dbReference type="PROSITE" id="PS50055">
    <property type="entry name" value="TYR_PHOSPHATASE_PTP"/>
    <property type="match status" value="1"/>
</dbReference>
<dbReference type="InterPro" id="IPR029021">
    <property type="entry name" value="Prot-tyrosine_phosphatase-like"/>
</dbReference>
<comment type="caution">
    <text evidence="3">The sequence shown here is derived from an EMBL/GenBank/DDBJ whole genome shotgun (WGS) entry which is preliminary data.</text>
</comment>
<dbReference type="InterPro" id="IPR050561">
    <property type="entry name" value="PTP"/>
</dbReference>
<sequence length="423" mass="46005">MDRIHRLMGAGVDAFIDLTQDGELAPYEPYLPPTVAYQRWPIRDHSLPDSPGHMAEILDALDALLAEGRCVYVHCRAGIGRTGTAIGCHLIRSGLDANAAMDHLQTLWKQNARSASWPTTPETDEQYHFVLEWRETRRVVLDVAQRREGALLGLACADSIATLLAANRYSPAQLLQQTVAPGVTLDVGPSTLTTTAVAESLLERRGHDAQDQMQRYLQISRTHANLLSADFRRALATWQWSRKPNAGSHDPKNLDSHPLPRSLAAAFFKQEDAAAAIELGAEISRTTQQSPVVLDLCRFWTALFVDALDGVDRTTLLDLRTGVAMQILRGRKLRAEVEAILEGRAAVSRGFDALSATAQALAAFGRGQDFVEGLRLSLEGGEVAAALYGAIAGAHAGSASIPASWLQALPQQQALRSIARRFA</sequence>
<keyword evidence="3" id="KW-0378">Hydrolase</keyword>
<name>A0A841HSG8_9GAMM</name>
<dbReference type="Pfam" id="PF03747">
    <property type="entry name" value="ADP_ribosyl_GH"/>
    <property type="match status" value="1"/>
</dbReference>
<keyword evidence="4" id="KW-1185">Reference proteome</keyword>
<dbReference type="InterPro" id="IPR000387">
    <property type="entry name" value="Tyr_Pase_dom"/>
</dbReference>
<dbReference type="Gene3D" id="3.90.190.10">
    <property type="entry name" value="Protein tyrosine phosphatase superfamily"/>
    <property type="match status" value="1"/>
</dbReference>
<gene>
    <name evidence="3" type="ORF">HNQ60_003702</name>
</gene>
<dbReference type="PROSITE" id="PS00383">
    <property type="entry name" value="TYR_PHOSPHATASE_1"/>
    <property type="match status" value="1"/>
</dbReference>
<dbReference type="GO" id="GO:0004725">
    <property type="term" value="F:protein tyrosine phosphatase activity"/>
    <property type="evidence" value="ECO:0007669"/>
    <property type="project" value="InterPro"/>
</dbReference>
<protein>
    <submittedName>
        <fullName evidence="3">ADP-ribosylglycohydrolase</fullName>
    </submittedName>
</protein>
<accession>A0A841HSG8</accession>
<dbReference type="SUPFAM" id="SSF101478">
    <property type="entry name" value="ADP-ribosylglycohydrolase"/>
    <property type="match status" value="1"/>
</dbReference>
<evidence type="ECO:0000313" key="3">
    <source>
        <dbReference type="EMBL" id="MBB6094815.1"/>
    </source>
</evidence>
<reference evidence="3 4" key="1">
    <citation type="submission" date="2020-08" db="EMBL/GenBank/DDBJ databases">
        <title>Genomic Encyclopedia of Type Strains, Phase IV (KMG-IV): sequencing the most valuable type-strain genomes for metagenomic binning, comparative biology and taxonomic classification.</title>
        <authorList>
            <person name="Goeker M."/>
        </authorList>
    </citation>
    <scope>NUCLEOTIDE SEQUENCE [LARGE SCALE GENOMIC DNA]</scope>
    <source>
        <strain evidence="3 4">DSM 26723</strain>
    </source>
</reference>
<feature type="domain" description="Tyrosine-protein phosphatase" evidence="1">
    <location>
        <begin position="37"/>
        <end position="132"/>
    </location>
</feature>
<proteinExistence type="predicted"/>
<feature type="domain" description="Tyrosine specific protein phosphatases" evidence="2">
    <location>
        <begin position="55"/>
        <end position="105"/>
    </location>
</feature>
<dbReference type="PROSITE" id="PS50056">
    <property type="entry name" value="TYR_PHOSPHATASE_2"/>
    <property type="match status" value="1"/>
</dbReference>
<dbReference type="Proteomes" id="UP000588068">
    <property type="component" value="Unassembled WGS sequence"/>
</dbReference>
<dbReference type="AlphaFoldDB" id="A0A841HSG8"/>
<dbReference type="SUPFAM" id="SSF52799">
    <property type="entry name" value="(Phosphotyrosine protein) phosphatases II"/>
    <property type="match status" value="1"/>
</dbReference>
<dbReference type="PANTHER" id="PTHR23339">
    <property type="entry name" value="TYROSINE SPECIFIC PROTEIN PHOSPHATASE AND DUAL SPECIFICITY PROTEIN PHOSPHATASE"/>
    <property type="match status" value="1"/>
</dbReference>
<dbReference type="InterPro" id="IPR036705">
    <property type="entry name" value="Ribosyl_crysJ1_sf"/>
</dbReference>